<keyword evidence="2" id="KW-1133">Transmembrane helix</keyword>
<keyword evidence="5" id="KW-1185">Reference proteome</keyword>
<organism evidence="4 5">
    <name type="scientific">Rubellicoccus peritrichatus</name>
    <dbReference type="NCBI Taxonomy" id="3080537"/>
    <lineage>
        <taxon>Bacteria</taxon>
        <taxon>Pseudomonadati</taxon>
        <taxon>Verrucomicrobiota</taxon>
        <taxon>Opitutia</taxon>
        <taxon>Puniceicoccales</taxon>
        <taxon>Cerasicoccaceae</taxon>
        <taxon>Rubellicoccus</taxon>
    </lineage>
</organism>
<evidence type="ECO:0000313" key="5">
    <source>
        <dbReference type="Proteomes" id="UP001304300"/>
    </source>
</evidence>
<evidence type="ECO:0000256" key="2">
    <source>
        <dbReference type="SAM" id="Phobius"/>
    </source>
</evidence>
<dbReference type="PANTHER" id="PTHR30576:SF8">
    <property type="entry name" value="UNDECAPRENYL-PHOSPHATE GALACTOSE PHOSPHOTRANSFERASE"/>
    <property type="match status" value="1"/>
</dbReference>
<dbReference type="RefSeq" id="WP_317835468.1">
    <property type="nucleotide sequence ID" value="NZ_CP136920.1"/>
</dbReference>
<dbReference type="Pfam" id="PF02397">
    <property type="entry name" value="Bac_transf"/>
    <property type="match status" value="1"/>
</dbReference>
<feature type="domain" description="Bacterial sugar transferase" evidence="3">
    <location>
        <begin position="2"/>
        <end position="176"/>
    </location>
</feature>
<dbReference type="EMBL" id="CP136920">
    <property type="protein sequence ID" value="WOO42934.1"/>
    <property type="molecule type" value="Genomic_DNA"/>
</dbReference>
<evidence type="ECO:0000256" key="1">
    <source>
        <dbReference type="ARBA" id="ARBA00006464"/>
    </source>
</evidence>
<dbReference type="PANTHER" id="PTHR30576">
    <property type="entry name" value="COLANIC BIOSYNTHESIS UDP-GLUCOSE LIPID CARRIER TRANSFERASE"/>
    <property type="match status" value="1"/>
</dbReference>
<feature type="transmembrane region" description="Helical" evidence="2">
    <location>
        <begin position="7"/>
        <end position="30"/>
    </location>
</feature>
<keyword evidence="2" id="KW-0472">Membrane</keyword>
<keyword evidence="2" id="KW-0812">Transmembrane</keyword>
<evidence type="ECO:0000259" key="3">
    <source>
        <dbReference type="Pfam" id="PF02397"/>
    </source>
</evidence>
<dbReference type="KEGG" id="puo:RZN69_07500"/>
<dbReference type="EC" id="2.7.8.-" evidence="4"/>
<accession>A0AAQ3LIU7</accession>
<protein>
    <submittedName>
        <fullName evidence="4">Sugar transferase</fullName>
        <ecNumber evidence="4">2.7.8.-</ecNumber>
    </submittedName>
</protein>
<dbReference type="GO" id="GO:0016780">
    <property type="term" value="F:phosphotransferase activity, for other substituted phosphate groups"/>
    <property type="evidence" value="ECO:0007669"/>
    <property type="project" value="TreeGrafter"/>
</dbReference>
<dbReference type="InterPro" id="IPR003362">
    <property type="entry name" value="Bact_transf"/>
</dbReference>
<dbReference type="Proteomes" id="UP001304300">
    <property type="component" value="Chromosome"/>
</dbReference>
<dbReference type="AlphaFoldDB" id="A0AAQ3LIU7"/>
<evidence type="ECO:0000313" key="4">
    <source>
        <dbReference type="EMBL" id="WOO42934.1"/>
    </source>
</evidence>
<sequence>MKRLFDVFVSAFTLFVFSPLLLLIAILIRFKLGSPVLFRQERAGLRGKPFFISKFRTMTGERDADGLLLPDAERITPFGTFLRSTSLDELPELVNVLRGDMSLVGPRPLPTRYLPRYSKKQGRRHDVVPGLTGWAQINGRNSQTWAERFECDLWYVENQSFALDLKIIWQTVAKVISRDGINAEGEATMSEFTGSDESQ</sequence>
<reference evidence="4 5" key="1">
    <citation type="submission" date="2023-10" db="EMBL/GenBank/DDBJ databases">
        <title>Rubellicoccus peritrichatus gen. nov., sp. nov., isolated from an algae of coral reef tank.</title>
        <authorList>
            <person name="Luo J."/>
        </authorList>
    </citation>
    <scope>NUCLEOTIDE SEQUENCE [LARGE SCALE GENOMIC DNA]</scope>
    <source>
        <strain evidence="4 5">CR14</strain>
    </source>
</reference>
<gene>
    <name evidence="4" type="ORF">RZN69_07500</name>
</gene>
<proteinExistence type="inferred from homology"/>
<keyword evidence="4" id="KW-0808">Transferase</keyword>
<comment type="similarity">
    <text evidence="1">Belongs to the bacterial sugar transferase family.</text>
</comment>
<name>A0AAQ3LIU7_9BACT</name>